<keyword evidence="2" id="KW-1185">Reference proteome</keyword>
<organism evidence="1 2">
    <name type="scientific">Podospora australis</name>
    <dbReference type="NCBI Taxonomy" id="1536484"/>
    <lineage>
        <taxon>Eukaryota</taxon>
        <taxon>Fungi</taxon>
        <taxon>Dikarya</taxon>
        <taxon>Ascomycota</taxon>
        <taxon>Pezizomycotina</taxon>
        <taxon>Sordariomycetes</taxon>
        <taxon>Sordariomycetidae</taxon>
        <taxon>Sordariales</taxon>
        <taxon>Podosporaceae</taxon>
        <taxon>Podospora</taxon>
    </lineage>
</organism>
<evidence type="ECO:0000313" key="1">
    <source>
        <dbReference type="EMBL" id="KAK4187668.1"/>
    </source>
</evidence>
<comment type="caution">
    <text evidence="1">The sequence shown here is derived from an EMBL/GenBank/DDBJ whole genome shotgun (WGS) entry which is preliminary data.</text>
</comment>
<protein>
    <recommendedName>
        <fullName evidence="3">C2H2-type domain-containing protein</fullName>
    </recommendedName>
</protein>
<gene>
    <name evidence="1" type="ORF">QBC35DRAFT_384433</name>
</gene>
<accession>A0AAN6WSR6</accession>
<dbReference type="Gene3D" id="3.30.160.60">
    <property type="entry name" value="Classic Zinc Finger"/>
    <property type="match status" value="1"/>
</dbReference>
<evidence type="ECO:0000313" key="2">
    <source>
        <dbReference type="Proteomes" id="UP001302126"/>
    </source>
</evidence>
<sequence>DDASDKPEIAPRRFVVVDGRYQCAARDCKSTKLYQHPGELRKHQKNHTRPEKCGVCGVGRAEKKDVYRHMWRAHLLEAIEQNIPQVSTKCHFPGCTHKGRRDNVTRHLKTVHAPGREKN</sequence>
<proteinExistence type="predicted"/>
<feature type="non-terminal residue" evidence="1">
    <location>
        <position position="1"/>
    </location>
</feature>
<dbReference type="EMBL" id="MU864399">
    <property type="protein sequence ID" value="KAK4187668.1"/>
    <property type="molecule type" value="Genomic_DNA"/>
</dbReference>
<reference evidence="1" key="1">
    <citation type="journal article" date="2023" name="Mol. Phylogenet. Evol.">
        <title>Genome-scale phylogeny and comparative genomics of the fungal order Sordariales.</title>
        <authorList>
            <person name="Hensen N."/>
            <person name="Bonometti L."/>
            <person name="Westerberg I."/>
            <person name="Brannstrom I.O."/>
            <person name="Guillou S."/>
            <person name="Cros-Aarteil S."/>
            <person name="Calhoun S."/>
            <person name="Haridas S."/>
            <person name="Kuo A."/>
            <person name="Mondo S."/>
            <person name="Pangilinan J."/>
            <person name="Riley R."/>
            <person name="LaButti K."/>
            <person name="Andreopoulos B."/>
            <person name="Lipzen A."/>
            <person name="Chen C."/>
            <person name="Yan M."/>
            <person name="Daum C."/>
            <person name="Ng V."/>
            <person name="Clum A."/>
            <person name="Steindorff A."/>
            <person name="Ohm R.A."/>
            <person name="Martin F."/>
            <person name="Silar P."/>
            <person name="Natvig D.O."/>
            <person name="Lalanne C."/>
            <person name="Gautier V."/>
            <person name="Ament-Velasquez S.L."/>
            <person name="Kruys A."/>
            <person name="Hutchinson M.I."/>
            <person name="Powell A.J."/>
            <person name="Barry K."/>
            <person name="Miller A.N."/>
            <person name="Grigoriev I.V."/>
            <person name="Debuchy R."/>
            <person name="Gladieux P."/>
            <person name="Hiltunen Thoren M."/>
            <person name="Johannesson H."/>
        </authorList>
    </citation>
    <scope>NUCLEOTIDE SEQUENCE</scope>
    <source>
        <strain evidence="1">PSN309</strain>
    </source>
</reference>
<dbReference type="Proteomes" id="UP001302126">
    <property type="component" value="Unassembled WGS sequence"/>
</dbReference>
<name>A0AAN6WSR6_9PEZI</name>
<reference evidence="1" key="2">
    <citation type="submission" date="2023-05" db="EMBL/GenBank/DDBJ databases">
        <authorList>
            <consortium name="Lawrence Berkeley National Laboratory"/>
            <person name="Steindorff A."/>
            <person name="Hensen N."/>
            <person name="Bonometti L."/>
            <person name="Westerberg I."/>
            <person name="Brannstrom I.O."/>
            <person name="Guillou S."/>
            <person name="Cros-Aarteil S."/>
            <person name="Calhoun S."/>
            <person name="Haridas S."/>
            <person name="Kuo A."/>
            <person name="Mondo S."/>
            <person name="Pangilinan J."/>
            <person name="Riley R."/>
            <person name="Labutti K."/>
            <person name="Andreopoulos B."/>
            <person name="Lipzen A."/>
            <person name="Chen C."/>
            <person name="Yanf M."/>
            <person name="Daum C."/>
            <person name="Ng V."/>
            <person name="Clum A."/>
            <person name="Ohm R."/>
            <person name="Martin F."/>
            <person name="Silar P."/>
            <person name="Natvig D."/>
            <person name="Lalanne C."/>
            <person name="Gautier V."/>
            <person name="Ament-Velasquez S.L."/>
            <person name="Kruys A."/>
            <person name="Hutchinson M.I."/>
            <person name="Powell A.J."/>
            <person name="Barry K."/>
            <person name="Miller A.N."/>
            <person name="Grigoriev I.V."/>
            <person name="Debuchy R."/>
            <person name="Gladieux P."/>
            <person name="Thoren M.H."/>
            <person name="Johannesson H."/>
        </authorList>
    </citation>
    <scope>NUCLEOTIDE SEQUENCE</scope>
    <source>
        <strain evidence="1">PSN309</strain>
    </source>
</reference>
<evidence type="ECO:0008006" key="3">
    <source>
        <dbReference type="Google" id="ProtNLM"/>
    </source>
</evidence>
<dbReference type="AlphaFoldDB" id="A0AAN6WSR6"/>